<keyword evidence="1" id="KW-0472">Membrane</keyword>
<evidence type="ECO:0000256" key="1">
    <source>
        <dbReference type="SAM" id="Phobius"/>
    </source>
</evidence>
<reference evidence="2" key="1">
    <citation type="submission" date="2024-02" db="EMBL/GenBank/DDBJ databases">
        <title>Tomenella chthoni gen. nov. sp. nov., a member of the family Jonesiaceae isolated from bat guano.</title>
        <authorList>
            <person name="Miller S.L."/>
            <person name="King J."/>
            <person name="Sankaranarayanan K."/>
            <person name="Lawson P.A."/>
        </authorList>
    </citation>
    <scope>NUCLEOTIDE SEQUENCE</scope>
    <source>
        <strain evidence="2">BS-20</strain>
    </source>
</reference>
<proteinExistence type="predicted"/>
<dbReference type="Pfam" id="PF22564">
    <property type="entry name" value="HAAS"/>
    <property type="match status" value="1"/>
</dbReference>
<dbReference type="AlphaFoldDB" id="A0AAU7DSK9"/>
<sequence>MTQDKTIRDAKIDGYLSGLSWALAGSDPAEREETLASIREHLEDSLPTDASPEQVDQAIAALGPASAIAAESTPGYQPSVVQVVSNPTDWSAVMILAGGVASLFLIPLMPLAAILAVVILVAGIMKLRSKLGNRAMTKGGMVAAGLTLIMLVIIFLGLAVSMDVGSETGTQEIIYQQD</sequence>
<keyword evidence="1" id="KW-1133">Transmembrane helix</keyword>
<feature type="transmembrane region" description="Helical" evidence="1">
    <location>
        <begin position="142"/>
        <end position="162"/>
    </location>
</feature>
<feature type="transmembrane region" description="Helical" evidence="1">
    <location>
        <begin position="93"/>
        <end position="121"/>
    </location>
</feature>
<protein>
    <recommendedName>
        <fullName evidence="3">DUF4190 domain-containing protein</fullName>
    </recommendedName>
</protein>
<gene>
    <name evidence="2" type="ORF">V5R04_11970</name>
</gene>
<dbReference type="EMBL" id="CP146203">
    <property type="protein sequence ID" value="XBH20929.1"/>
    <property type="molecule type" value="Genomic_DNA"/>
</dbReference>
<keyword evidence="1" id="KW-0812">Transmembrane</keyword>
<accession>A0AAU7DSK9</accession>
<evidence type="ECO:0000313" key="2">
    <source>
        <dbReference type="EMBL" id="XBH20929.1"/>
    </source>
</evidence>
<organism evidence="2">
    <name type="scientific">Jonesiaceae bacterium BS-20</name>
    <dbReference type="NCBI Taxonomy" id="3120821"/>
    <lineage>
        <taxon>Bacteria</taxon>
        <taxon>Bacillati</taxon>
        <taxon>Actinomycetota</taxon>
        <taxon>Actinomycetes</taxon>
        <taxon>Micrococcales</taxon>
        <taxon>Jonesiaceae</taxon>
    </lineage>
</organism>
<name>A0AAU7DSK9_9MICO</name>
<evidence type="ECO:0008006" key="3">
    <source>
        <dbReference type="Google" id="ProtNLM"/>
    </source>
</evidence>